<sequence length="171" mass="17688">AGAAPGPSPLPVLFLVFSSPSPCPSALSVQFHSARTRRSLSSCPCSLEQSPTPQAVPSCQGVARWPSGNSLTGGDSLGGRALLQGTGQEERERPHSLARAGYLGEFLPRKGGQALAEDAQGGLESPCLEMSQEFLEFHSALPAGVKVGSNELCITPRILGCLGLHGNVKKG</sequence>
<protein>
    <submittedName>
        <fullName evidence="1">Uncharacterized protein</fullName>
    </submittedName>
</protein>
<dbReference type="Ensembl" id="ENSMCST00000021752.1">
    <property type="protein sequence ID" value="ENSMCSP00000021218.1"/>
    <property type="gene ID" value="ENSMCSG00000014830.1"/>
</dbReference>
<reference evidence="1" key="2">
    <citation type="submission" date="2025-09" db="UniProtKB">
        <authorList>
            <consortium name="Ensembl"/>
        </authorList>
    </citation>
    <scope>IDENTIFICATION</scope>
</reference>
<name>A0A8C5UJK3_9PASS</name>
<proteinExistence type="predicted"/>
<dbReference type="Proteomes" id="UP000694560">
    <property type="component" value="Unplaced"/>
</dbReference>
<dbReference type="AlphaFoldDB" id="A0A8C5UJK3"/>
<reference evidence="1" key="1">
    <citation type="submission" date="2025-08" db="UniProtKB">
        <authorList>
            <consortium name="Ensembl"/>
        </authorList>
    </citation>
    <scope>IDENTIFICATION</scope>
</reference>
<organism evidence="1 2">
    <name type="scientific">Malurus cyaneus samueli</name>
    <dbReference type="NCBI Taxonomy" id="2593467"/>
    <lineage>
        <taxon>Eukaryota</taxon>
        <taxon>Metazoa</taxon>
        <taxon>Chordata</taxon>
        <taxon>Craniata</taxon>
        <taxon>Vertebrata</taxon>
        <taxon>Euteleostomi</taxon>
        <taxon>Archelosauria</taxon>
        <taxon>Archosauria</taxon>
        <taxon>Dinosauria</taxon>
        <taxon>Saurischia</taxon>
        <taxon>Theropoda</taxon>
        <taxon>Coelurosauria</taxon>
        <taxon>Aves</taxon>
        <taxon>Neognathae</taxon>
        <taxon>Neoaves</taxon>
        <taxon>Telluraves</taxon>
        <taxon>Australaves</taxon>
        <taxon>Passeriformes</taxon>
        <taxon>Meliphagoidea</taxon>
        <taxon>Maluridae</taxon>
        <taxon>Malurus</taxon>
    </lineage>
</organism>
<evidence type="ECO:0000313" key="1">
    <source>
        <dbReference type="Ensembl" id="ENSMCSP00000021218.1"/>
    </source>
</evidence>
<accession>A0A8C5UJK3</accession>
<evidence type="ECO:0000313" key="2">
    <source>
        <dbReference type="Proteomes" id="UP000694560"/>
    </source>
</evidence>
<keyword evidence="2" id="KW-1185">Reference proteome</keyword>